<keyword evidence="3" id="KW-1185">Reference proteome</keyword>
<dbReference type="InterPro" id="IPR029063">
    <property type="entry name" value="SAM-dependent_MTases_sf"/>
</dbReference>
<proteinExistence type="predicted"/>
<sequence length="276" mass="28881">MHVDRTRADLAADGVRERVPDSEAPPSPTGVATNLRTAALWESVSRVAEDLQADIDRPLRVLDLGGGTGGVAVALATLGHQVTVVDPSPDALAALGRRAEEAGVADRIIGIQGDSSNLDTVHPQAQADLVCCHGVLEFVDDPARAVRALAGALAPDGVLSLVVAQRLSVVLARALAGQFGQAQHALTTPEGRWGPADPLPRRFDRAAVCELVEEAGLEVIDTHGVRIFSDFVPSAFVDSEAERQALLDLERAASSHPDFAVLAELGASLHVLAGRH</sequence>
<dbReference type="GO" id="GO:0032259">
    <property type="term" value="P:methylation"/>
    <property type="evidence" value="ECO:0007669"/>
    <property type="project" value="UniProtKB-KW"/>
</dbReference>
<accession>A0ABQ6HLY8</accession>
<comment type="caution">
    <text evidence="2">The sequence shown here is derived from an EMBL/GenBank/DDBJ whole genome shotgun (WGS) entry which is preliminary data.</text>
</comment>
<dbReference type="GO" id="GO:0008168">
    <property type="term" value="F:methyltransferase activity"/>
    <property type="evidence" value="ECO:0007669"/>
    <property type="project" value="UniProtKB-KW"/>
</dbReference>
<reference evidence="3" key="1">
    <citation type="journal article" date="2019" name="Int. J. Syst. Evol. Microbiol.">
        <title>The Global Catalogue of Microorganisms (GCM) 10K type strain sequencing project: providing services to taxonomists for standard genome sequencing and annotation.</title>
        <authorList>
            <consortium name="The Broad Institute Genomics Platform"/>
            <consortium name="The Broad Institute Genome Sequencing Center for Infectious Disease"/>
            <person name="Wu L."/>
            <person name="Ma J."/>
        </authorList>
    </citation>
    <scope>NUCLEOTIDE SEQUENCE [LARGE SCALE GENOMIC DNA]</scope>
    <source>
        <strain evidence="3">NBRC 105830</strain>
    </source>
</reference>
<dbReference type="Pfam" id="PF13489">
    <property type="entry name" value="Methyltransf_23"/>
    <property type="match status" value="1"/>
</dbReference>
<feature type="compositionally biased region" description="Basic and acidic residues" evidence="1">
    <location>
        <begin position="1"/>
        <end position="21"/>
    </location>
</feature>
<dbReference type="EMBL" id="BSUJ01000001">
    <property type="protein sequence ID" value="GMA19450.1"/>
    <property type="molecule type" value="Genomic_DNA"/>
</dbReference>
<gene>
    <name evidence="2" type="ORF">GCM10025862_14710</name>
</gene>
<evidence type="ECO:0000313" key="3">
    <source>
        <dbReference type="Proteomes" id="UP001157109"/>
    </source>
</evidence>
<dbReference type="Proteomes" id="UP001157109">
    <property type="component" value="Unassembled WGS sequence"/>
</dbReference>
<dbReference type="SUPFAM" id="SSF53335">
    <property type="entry name" value="S-adenosyl-L-methionine-dependent methyltransferases"/>
    <property type="match status" value="1"/>
</dbReference>
<protein>
    <submittedName>
        <fullName evidence="2">Methyltransferase</fullName>
    </submittedName>
</protein>
<keyword evidence="2" id="KW-0489">Methyltransferase</keyword>
<dbReference type="PANTHER" id="PTHR43861">
    <property type="entry name" value="TRANS-ACONITATE 2-METHYLTRANSFERASE-RELATED"/>
    <property type="match status" value="1"/>
</dbReference>
<dbReference type="Gene3D" id="3.40.50.150">
    <property type="entry name" value="Vaccinia Virus protein VP39"/>
    <property type="match status" value="1"/>
</dbReference>
<organism evidence="2 3">
    <name type="scientific">Arsenicicoccus piscis</name>
    <dbReference type="NCBI Taxonomy" id="673954"/>
    <lineage>
        <taxon>Bacteria</taxon>
        <taxon>Bacillati</taxon>
        <taxon>Actinomycetota</taxon>
        <taxon>Actinomycetes</taxon>
        <taxon>Micrococcales</taxon>
        <taxon>Intrasporangiaceae</taxon>
        <taxon>Arsenicicoccus</taxon>
    </lineage>
</organism>
<dbReference type="CDD" id="cd02440">
    <property type="entry name" value="AdoMet_MTases"/>
    <property type="match status" value="1"/>
</dbReference>
<feature type="region of interest" description="Disordered" evidence="1">
    <location>
        <begin position="1"/>
        <end position="31"/>
    </location>
</feature>
<keyword evidence="2" id="KW-0808">Transferase</keyword>
<evidence type="ECO:0000256" key="1">
    <source>
        <dbReference type="SAM" id="MobiDB-lite"/>
    </source>
</evidence>
<evidence type="ECO:0000313" key="2">
    <source>
        <dbReference type="EMBL" id="GMA19450.1"/>
    </source>
</evidence>
<name>A0ABQ6HLY8_9MICO</name>